<feature type="region of interest" description="Disordered" evidence="8">
    <location>
        <begin position="1"/>
        <end position="52"/>
    </location>
</feature>
<dbReference type="InterPro" id="IPR018584">
    <property type="entry name" value="GT87"/>
</dbReference>
<feature type="compositionally biased region" description="Basic and acidic residues" evidence="8">
    <location>
        <begin position="37"/>
        <end position="50"/>
    </location>
</feature>
<comment type="subcellular location">
    <subcellularLocation>
        <location evidence="1">Cell membrane</location>
        <topology evidence="1">Multi-pass membrane protein</topology>
    </subcellularLocation>
</comment>
<feature type="transmembrane region" description="Helical" evidence="9">
    <location>
        <begin position="340"/>
        <end position="365"/>
    </location>
</feature>
<feature type="transmembrane region" description="Helical" evidence="9">
    <location>
        <begin position="196"/>
        <end position="217"/>
    </location>
</feature>
<feature type="compositionally biased region" description="Gly residues" evidence="8">
    <location>
        <begin position="10"/>
        <end position="20"/>
    </location>
</feature>
<keyword evidence="5 9" id="KW-1133">Transmembrane helix</keyword>
<feature type="transmembrane region" description="Helical" evidence="9">
    <location>
        <begin position="268"/>
        <end position="295"/>
    </location>
</feature>
<evidence type="ECO:0000313" key="10">
    <source>
        <dbReference type="EMBL" id="MEU1956589.1"/>
    </source>
</evidence>
<keyword evidence="4 9" id="KW-0812">Transmembrane</keyword>
<feature type="transmembrane region" description="Helical" evidence="9">
    <location>
        <begin position="410"/>
        <end position="434"/>
    </location>
</feature>
<sequence>MSEQRLVGGPDDGIGPGNGRTGRAATAGYDSPAPLARDLRSADARDKPSRNDSMTAQLCTVVGGPVGDHALIGRARFWTPMRVLLACTVIFLAFGWFAKAGCIQQTTTTGGLLTLDWNNGRQYTAMCYSDTVPLYGAERLNEGAFPYKKSWVEETPGGGTEVRHMEYPVLSGMYQYVSMLVAKSWDASPLPGALQVVLYFNVVALGLSVAWLATIWATALLSGRRVWDAALVACSPLVIVHAFTNFDFLATAFAALGLLAWARRRPLLAGVLLGLGGAAKLYPLLLLGPIVVLCLRADPMQRTPRAQQATRLRDIDSAAALRTWLAEVPARIRLLGTRPLGAAALTGGGAVATWLLVNLPIALLYPQGWREFFRLNTTRHADPDSLYNVVMSFTDWSGFDGVLRHGEPPTVLNLISLLLFVAACLGIAYIGLTAPRRPRLAQLCFLVIAAFLLTNKVWSPQYSLWLVPIAVLALPHRRLLLAWMTIDALVWVPRMFYYLGEDRKGLPEQWFTATVLLRDLAVIGLCVLIVRQIYRPEQDLVRHDHLDDPVGGVVDRAPDPLLPWLPEVLRPRISRDTHWTGTVATTRTGKRDTATTAAPVEQVREFQPPARLG</sequence>
<keyword evidence="6 9" id="KW-0472">Membrane</keyword>
<dbReference type="Proteomes" id="UP001550628">
    <property type="component" value="Unassembled WGS sequence"/>
</dbReference>
<comment type="caution">
    <text evidence="10">The sequence shown here is derived from an EMBL/GenBank/DDBJ whole genome shotgun (WGS) entry which is preliminary data.</text>
</comment>
<dbReference type="Pfam" id="PF09594">
    <property type="entry name" value="GT87"/>
    <property type="match status" value="1"/>
</dbReference>
<accession>A0ABV2X0B6</accession>
<feature type="transmembrane region" description="Helical" evidence="9">
    <location>
        <begin position="81"/>
        <end position="98"/>
    </location>
</feature>
<feature type="transmembrane region" description="Helical" evidence="9">
    <location>
        <begin position="229"/>
        <end position="262"/>
    </location>
</feature>
<evidence type="ECO:0000256" key="3">
    <source>
        <dbReference type="ARBA" id="ARBA00022679"/>
    </source>
</evidence>
<evidence type="ECO:0000256" key="4">
    <source>
        <dbReference type="ARBA" id="ARBA00022692"/>
    </source>
</evidence>
<reference evidence="10 11" key="1">
    <citation type="submission" date="2024-06" db="EMBL/GenBank/DDBJ databases">
        <title>The Natural Products Discovery Center: Release of the First 8490 Sequenced Strains for Exploring Actinobacteria Biosynthetic Diversity.</title>
        <authorList>
            <person name="Kalkreuter E."/>
            <person name="Kautsar S.A."/>
            <person name="Yang D."/>
            <person name="Bader C.D."/>
            <person name="Teijaro C.N."/>
            <person name="Fluegel L."/>
            <person name="Davis C.M."/>
            <person name="Simpson J.R."/>
            <person name="Lauterbach L."/>
            <person name="Steele A.D."/>
            <person name="Gui C."/>
            <person name="Meng S."/>
            <person name="Li G."/>
            <person name="Viehrig K."/>
            <person name="Ye F."/>
            <person name="Su P."/>
            <person name="Kiefer A.F."/>
            <person name="Nichols A."/>
            <person name="Cepeda A.J."/>
            <person name="Yan W."/>
            <person name="Fan B."/>
            <person name="Jiang Y."/>
            <person name="Adhikari A."/>
            <person name="Zheng C.-J."/>
            <person name="Schuster L."/>
            <person name="Cowan T.M."/>
            <person name="Smanski M.J."/>
            <person name="Chevrette M.G."/>
            <person name="De Carvalho L.P.S."/>
            <person name="Shen B."/>
        </authorList>
    </citation>
    <scope>NUCLEOTIDE SEQUENCE [LARGE SCALE GENOMIC DNA]</scope>
    <source>
        <strain evidence="10 11">NPDC019708</strain>
    </source>
</reference>
<comment type="similarity">
    <text evidence="7">Belongs to the glycosyltransferase 87 family.</text>
</comment>
<organism evidence="10 11">
    <name type="scientific">Nocardia rhamnosiphila</name>
    <dbReference type="NCBI Taxonomy" id="426716"/>
    <lineage>
        <taxon>Bacteria</taxon>
        <taxon>Bacillati</taxon>
        <taxon>Actinomycetota</taxon>
        <taxon>Actinomycetes</taxon>
        <taxon>Mycobacteriales</taxon>
        <taxon>Nocardiaceae</taxon>
        <taxon>Nocardia</taxon>
    </lineage>
</organism>
<evidence type="ECO:0000256" key="9">
    <source>
        <dbReference type="SAM" id="Phobius"/>
    </source>
</evidence>
<name>A0ABV2X0B6_9NOCA</name>
<evidence type="ECO:0000256" key="6">
    <source>
        <dbReference type="ARBA" id="ARBA00023136"/>
    </source>
</evidence>
<evidence type="ECO:0000256" key="1">
    <source>
        <dbReference type="ARBA" id="ARBA00004651"/>
    </source>
</evidence>
<evidence type="ECO:0000256" key="7">
    <source>
        <dbReference type="ARBA" id="ARBA00024033"/>
    </source>
</evidence>
<keyword evidence="2" id="KW-1003">Cell membrane</keyword>
<evidence type="ECO:0000256" key="2">
    <source>
        <dbReference type="ARBA" id="ARBA00022475"/>
    </source>
</evidence>
<protein>
    <submittedName>
        <fullName evidence="10">Glycosyltransferase 87 family protein</fullName>
    </submittedName>
</protein>
<dbReference type="InterPro" id="IPR016570">
    <property type="entry name" value="UCP010361"/>
</dbReference>
<gene>
    <name evidence="10" type="ORF">ABZ510_32660</name>
</gene>
<proteinExistence type="inferred from homology"/>
<evidence type="ECO:0000256" key="5">
    <source>
        <dbReference type="ARBA" id="ARBA00022989"/>
    </source>
</evidence>
<keyword evidence="3" id="KW-0808">Transferase</keyword>
<evidence type="ECO:0000256" key="8">
    <source>
        <dbReference type="SAM" id="MobiDB-lite"/>
    </source>
</evidence>
<dbReference type="EMBL" id="JBEYBF010000041">
    <property type="protein sequence ID" value="MEU1956589.1"/>
    <property type="molecule type" value="Genomic_DNA"/>
</dbReference>
<dbReference type="PIRSF" id="PIRSF010361">
    <property type="entry name" value="UCP010361"/>
    <property type="match status" value="1"/>
</dbReference>
<keyword evidence="11" id="KW-1185">Reference proteome</keyword>
<evidence type="ECO:0000313" key="11">
    <source>
        <dbReference type="Proteomes" id="UP001550628"/>
    </source>
</evidence>